<proteinExistence type="predicted"/>
<feature type="region of interest" description="Disordered" evidence="1">
    <location>
        <begin position="26"/>
        <end position="47"/>
    </location>
</feature>
<accession>A0A093Y367</accession>
<dbReference type="HOGENOM" id="CLU_3175687_0_0_1"/>
<reference evidence="2" key="2">
    <citation type="journal article" date="2014" name="PLoS Genet.">
        <title>Signature gene expression reveals novel clues to the molecular mechanisms of dimorphic transition in Penicillium marneffei.</title>
        <authorList>
            <person name="Yang E."/>
            <person name="Wang G."/>
            <person name="Cai J."/>
            <person name="Woo P.C."/>
            <person name="Lau S.K."/>
            <person name="Yuen K.-Y."/>
            <person name="Chow W.-N."/>
            <person name="Lin X."/>
        </authorList>
    </citation>
    <scope>NUCLEOTIDE SEQUENCE</scope>
    <source>
        <strain evidence="2">PM1</strain>
    </source>
</reference>
<dbReference type="AlphaFoldDB" id="A0A093Y367"/>
<reference key="1">
    <citation type="journal article" date="2014" name="PLoS Genet.">
        <title>Signature Gene Expression Reveals Novel Clues to the Molecular Mechanisms of Dimorphic Transition in Penicillium marneffei.</title>
        <authorList>
            <person name="Yang E."/>
            <person name="Wang G."/>
            <person name="Cai J."/>
            <person name="Woo P.C."/>
            <person name="Lau S.K."/>
            <person name="Yuen K.-Y."/>
            <person name="Chow W.-N."/>
            <person name="Lin X."/>
        </authorList>
    </citation>
    <scope>NUCLEOTIDE SEQUENCE [LARGE SCALE GENOMIC DNA]</scope>
    <source>
        <strain>PM1</strain>
    </source>
</reference>
<organism evidence="2">
    <name type="scientific">Talaromyces marneffei PM1</name>
    <dbReference type="NCBI Taxonomy" id="1077442"/>
    <lineage>
        <taxon>Eukaryota</taxon>
        <taxon>Fungi</taxon>
        <taxon>Dikarya</taxon>
        <taxon>Ascomycota</taxon>
        <taxon>Pezizomycotina</taxon>
        <taxon>Eurotiomycetes</taxon>
        <taxon>Eurotiomycetidae</taxon>
        <taxon>Eurotiales</taxon>
        <taxon>Trichocomaceae</taxon>
        <taxon>Talaromyces</taxon>
        <taxon>Talaromyces sect. Talaromyces</taxon>
    </lineage>
</organism>
<sequence length="47" mass="4840">MCGSSGSKSTVVQLVQSSGHELECGNLSARVPTIHEAEKPDSTTPPS</sequence>
<protein>
    <submittedName>
        <fullName evidence="2">Uncharacterized protein</fullName>
    </submittedName>
</protein>
<evidence type="ECO:0000256" key="1">
    <source>
        <dbReference type="SAM" id="MobiDB-lite"/>
    </source>
</evidence>
<name>A0A093Y367_TALMA</name>
<comment type="caution">
    <text evidence="2">The sequence shown here is derived from an EMBL/GenBank/DDBJ whole genome shotgun (WGS) entry which is preliminary data.</text>
</comment>
<evidence type="ECO:0000313" key="2">
    <source>
        <dbReference type="EMBL" id="KFX51943.1"/>
    </source>
</evidence>
<dbReference type="EMBL" id="JPOX01000004">
    <property type="protein sequence ID" value="KFX51943.1"/>
    <property type="molecule type" value="Genomic_DNA"/>
</dbReference>
<gene>
    <name evidence="2" type="ORF">GQ26_0042950</name>
</gene>